<feature type="region of interest" description="Disordered" evidence="8">
    <location>
        <begin position="159"/>
        <end position="242"/>
    </location>
</feature>
<evidence type="ECO:0000259" key="10">
    <source>
        <dbReference type="PROSITE" id="PS50157"/>
    </source>
</evidence>
<evidence type="ECO:0000256" key="6">
    <source>
        <dbReference type="ARBA" id="ARBA00023242"/>
    </source>
</evidence>
<feature type="compositionally biased region" description="Polar residues" evidence="8">
    <location>
        <begin position="434"/>
        <end position="445"/>
    </location>
</feature>
<gene>
    <name evidence="11" type="ORF">KP79_PYT18757</name>
</gene>
<feature type="domain" description="C2H2-type" evidence="10">
    <location>
        <begin position="655"/>
        <end position="683"/>
    </location>
</feature>
<evidence type="ECO:0000256" key="8">
    <source>
        <dbReference type="SAM" id="MobiDB-lite"/>
    </source>
</evidence>
<name>A0A210Q3H2_MIZYE</name>
<dbReference type="SUPFAM" id="SSF54695">
    <property type="entry name" value="POZ domain"/>
    <property type="match status" value="1"/>
</dbReference>
<comment type="caution">
    <text evidence="11">The sequence shown here is derived from an EMBL/GenBank/DDBJ whole genome shotgun (WGS) entry which is preliminary data.</text>
</comment>
<feature type="compositionally biased region" description="Polar residues" evidence="8">
    <location>
        <begin position="229"/>
        <end position="241"/>
    </location>
</feature>
<dbReference type="EMBL" id="NEDP02005138">
    <property type="protein sequence ID" value="OWF43293.1"/>
    <property type="molecule type" value="Genomic_DNA"/>
</dbReference>
<dbReference type="Gene3D" id="3.30.710.10">
    <property type="entry name" value="Potassium Channel Kv1.1, Chain A"/>
    <property type="match status" value="1"/>
</dbReference>
<feature type="compositionally biased region" description="Polar residues" evidence="8">
    <location>
        <begin position="355"/>
        <end position="407"/>
    </location>
</feature>
<dbReference type="PANTHER" id="PTHR24394">
    <property type="entry name" value="ZINC FINGER PROTEIN"/>
    <property type="match status" value="1"/>
</dbReference>
<keyword evidence="2" id="KW-0479">Metal-binding</keyword>
<feature type="domain" description="C2H2-type" evidence="10">
    <location>
        <begin position="685"/>
        <end position="712"/>
    </location>
</feature>
<dbReference type="InterPro" id="IPR036236">
    <property type="entry name" value="Znf_C2H2_sf"/>
</dbReference>
<proteinExistence type="predicted"/>
<feature type="domain" description="C2H2-type" evidence="10">
    <location>
        <begin position="713"/>
        <end position="736"/>
    </location>
</feature>
<dbReference type="GO" id="GO:0005634">
    <property type="term" value="C:nucleus"/>
    <property type="evidence" value="ECO:0007669"/>
    <property type="project" value="UniProtKB-SubCell"/>
</dbReference>
<feature type="domain" description="BTB" evidence="9">
    <location>
        <begin position="30"/>
        <end position="96"/>
    </location>
</feature>
<dbReference type="SMART" id="SM00355">
    <property type="entry name" value="ZnF_C2H2"/>
    <property type="match status" value="5"/>
</dbReference>
<dbReference type="InterPro" id="IPR000210">
    <property type="entry name" value="BTB/POZ_dom"/>
</dbReference>
<feature type="compositionally biased region" description="Low complexity" evidence="8">
    <location>
        <begin position="304"/>
        <end position="322"/>
    </location>
</feature>
<evidence type="ECO:0000313" key="12">
    <source>
        <dbReference type="Proteomes" id="UP000242188"/>
    </source>
</evidence>
<dbReference type="PROSITE" id="PS50097">
    <property type="entry name" value="BTB"/>
    <property type="match status" value="1"/>
</dbReference>
<protein>
    <submittedName>
        <fullName evidence="11">Zinc finger and BTB domain-containing protein 49</fullName>
    </submittedName>
</protein>
<evidence type="ECO:0000256" key="3">
    <source>
        <dbReference type="ARBA" id="ARBA00022737"/>
    </source>
</evidence>
<evidence type="ECO:0000313" key="11">
    <source>
        <dbReference type="EMBL" id="OWF43293.1"/>
    </source>
</evidence>
<dbReference type="SUPFAM" id="SSF57667">
    <property type="entry name" value="beta-beta-alpha zinc fingers"/>
    <property type="match status" value="2"/>
</dbReference>
<keyword evidence="5" id="KW-0862">Zinc</keyword>
<dbReference type="GO" id="GO:0000981">
    <property type="term" value="F:DNA-binding transcription factor activity, RNA polymerase II-specific"/>
    <property type="evidence" value="ECO:0007669"/>
    <property type="project" value="TreeGrafter"/>
</dbReference>
<feature type="region of interest" description="Disordered" evidence="8">
    <location>
        <begin position="255"/>
        <end position="487"/>
    </location>
</feature>
<organism evidence="11 12">
    <name type="scientific">Mizuhopecten yessoensis</name>
    <name type="common">Japanese scallop</name>
    <name type="synonym">Patinopecten yessoensis</name>
    <dbReference type="NCBI Taxonomy" id="6573"/>
    <lineage>
        <taxon>Eukaryota</taxon>
        <taxon>Metazoa</taxon>
        <taxon>Spiralia</taxon>
        <taxon>Lophotrochozoa</taxon>
        <taxon>Mollusca</taxon>
        <taxon>Bivalvia</taxon>
        <taxon>Autobranchia</taxon>
        <taxon>Pteriomorphia</taxon>
        <taxon>Pectinida</taxon>
        <taxon>Pectinoidea</taxon>
        <taxon>Pectinidae</taxon>
        <taxon>Mizuhopecten</taxon>
    </lineage>
</organism>
<keyword evidence="3" id="KW-0677">Repeat</keyword>
<evidence type="ECO:0000256" key="1">
    <source>
        <dbReference type="ARBA" id="ARBA00004123"/>
    </source>
</evidence>
<sequence>MNYQKVYMNQIHSSSLLCQLSAMWKNQLLCDAIIKTGQVITKAHRVVLVAACPMLQSMENAAAGSHLEVRLAADIKQESVNTFLQYLYEGFMMLTEENVRDVEKVARLLQVDSVIKCVADFYKCMHTKTGIAFPGTQYKYNFNDLIEFRHVRVTELQKTVHDGAGKRSSDFHRPGSPGSKRPRLHRGGSPSDVTVIGSDKADDTASMSHSYMSGAPDPWDRVPKLGSGMSRQGATGRNSQPGVIEIIEESIELVQTEPPEKDSGQPSSSRSSQKPSSSISIAVASHYNTDPDLSIVNVSEKPLSATQPPGPSSSSSTPQHGSITVSPLTVFQDSQHTLSSPSSSSSSRDMPALAASSSSTDRQTSFRQEQPFSGFSQRPESENVFSPSKQHQQQPRTSDSHMSSTPQRMPFPVSIAPSASLGKPFAAGSAMQAMVTSSPITVSHNSPVPSKPRPTPPPPLSMGVPDSSSLPMDAGQSGDESRGKSTKVEVADSMQESTADLTPDLSIVKVEAALGDGETGGLDMHVDMAEQSILQMQAGTSHHEEFEEPSDAEIEEWAREEMSNEGANMSGDPNSSWYMGSYKGEHLKKRAGMDDEGFPCNICNIIYSKAEDLISHNRCHKTNDTWCCQVCFLEFSSIEHLKRHMIQGHNKQFKHFCFDCGRAFSGDWGLNAHNRLFHRPDAKCPVCSICRKIFSFDSQLQIHLMKHSSEQPYFCEICGRTYKYKRNLKQHNCLLT</sequence>
<keyword evidence="6" id="KW-0539">Nucleus</keyword>
<dbReference type="InterPro" id="IPR013087">
    <property type="entry name" value="Znf_C2H2_type"/>
</dbReference>
<feature type="compositionally biased region" description="Pro residues" evidence="8">
    <location>
        <begin position="449"/>
        <end position="460"/>
    </location>
</feature>
<dbReference type="InterPro" id="IPR011333">
    <property type="entry name" value="SKP1/BTB/POZ_sf"/>
</dbReference>
<evidence type="ECO:0000256" key="7">
    <source>
        <dbReference type="PROSITE-ProRule" id="PRU00042"/>
    </source>
</evidence>
<feature type="compositionally biased region" description="Polar residues" evidence="8">
    <location>
        <begin position="323"/>
        <end position="338"/>
    </location>
</feature>
<dbReference type="GO" id="GO:0008270">
    <property type="term" value="F:zinc ion binding"/>
    <property type="evidence" value="ECO:0007669"/>
    <property type="project" value="UniProtKB-KW"/>
</dbReference>
<dbReference type="PROSITE" id="PS50157">
    <property type="entry name" value="ZINC_FINGER_C2H2_2"/>
    <property type="match status" value="4"/>
</dbReference>
<feature type="compositionally biased region" description="Low complexity" evidence="8">
    <location>
        <begin position="264"/>
        <end position="281"/>
    </location>
</feature>
<dbReference type="AlphaFoldDB" id="A0A210Q3H2"/>
<accession>A0A210Q3H2</accession>
<keyword evidence="12" id="KW-1185">Reference proteome</keyword>
<keyword evidence="4 7" id="KW-0863">Zinc-finger</keyword>
<feature type="domain" description="C2H2-type" evidence="10">
    <location>
        <begin position="598"/>
        <end position="625"/>
    </location>
</feature>
<dbReference type="OrthoDB" id="6141044at2759"/>
<dbReference type="Pfam" id="PF12874">
    <property type="entry name" value="zf-met"/>
    <property type="match status" value="1"/>
</dbReference>
<dbReference type="Gene3D" id="3.30.160.60">
    <property type="entry name" value="Classic Zinc Finger"/>
    <property type="match status" value="3"/>
</dbReference>
<dbReference type="PANTHER" id="PTHR24394:SF29">
    <property type="entry name" value="MYONEURIN"/>
    <property type="match status" value="1"/>
</dbReference>
<dbReference type="PROSITE" id="PS00028">
    <property type="entry name" value="ZINC_FINGER_C2H2_1"/>
    <property type="match status" value="3"/>
</dbReference>
<comment type="subcellular location">
    <subcellularLocation>
        <location evidence="1">Nucleus</location>
    </subcellularLocation>
</comment>
<evidence type="ECO:0000259" key="9">
    <source>
        <dbReference type="PROSITE" id="PS50097"/>
    </source>
</evidence>
<evidence type="ECO:0000256" key="4">
    <source>
        <dbReference type="ARBA" id="ARBA00022771"/>
    </source>
</evidence>
<dbReference type="SMART" id="SM00225">
    <property type="entry name" value="BTB"/>
    <property type="match status" value="1"/>
</dbReference>
<dbReference type="Proteomes" id="UP000242188">
    <property type="component" value="Unassembled WGS sequence"/>
</dbReference>
<feature type="compositionally biased region" description="Basic and acidic residues" evidence="8">
    <location>
        <begin position="159"/>
        <end position="173"/>
    </location>
</feature>
<reference evidence="11 12" key="1">
    <citation type="journal article" date="2017" name="Nat. Ecol. Evol.">
        <title>Scallop genome provides insights into evolution of bilaterian karyotype and development.</title>
        <authorList>
            <person name="Wang S."/>
            <person name="Zhang J."/>
            <person name="Jiao W."/>
            <person name="Li J."/>
            <person name="Xun X."/>
            <person name="Sun Y."/>
            <person name="Guo X."/>
            <person name="Huan P."/>
            <person name="Dong B."/>
            <person name="Zhang L."/>
            <person name="Hu X."/>
            <person name="Sun X."/>
            <person name="Wang J."/>
            <person name="Zhao C."/>
            <person name="Wang Y."/>
            <person name="Wang D."/>
            <person name="Huang X."/>
            <person name="Wang R."/>
            <person name="Lv J."/>
            <person name="Li Y."/>
            <person name="Zhang Z."/>
            <person name="Liu B."/>
            <person name="Lu W."/>
            <person name="Hui Y."/>
            <person name="Liang J."/>
            <person name="Zhou Z."/>
            <person name="Hou R."/>
            <person name="Li X."/>
            <person name="Liu Y."/>
            <person name="Li H."/>
            <person name="Ning X."/>
            <person name="Lin Y."/>
            <person name="Zhao L."/>
            <person name="Xing Q."/>
            <person name="Dou J."/>
            <person name="Li Y."/>
            <person name="Mao J."/>
            <person name="Guo H."/>
            <person name="Dou H."/>
            <person name="Li T."/>
            <person name="Mu C."/>
            <person name="Jiang W."/>
            <person name="Fu Q."/>
            <person name="Fu X."/>
            <person name="Miao Y."/>
            <person name="Liu J."/>
            <person name="Yu Q."/>
            <person name="Li R."/>
            <person name="Liao H."/>
            <person name="Li X."/>
            <person name="Kong Y."/>
            <person name="Jiang Z."/>
            <person name="Chourrout D."/>
            <person name="Li R."/>
            <person name="Bao Z."/>
        </authorList>
    </citation>
    <scope>NUCLEOTIDE SEQUENCE [LARGE SCALE GENOMIC DNA]</scope>
    <source>
        <strain evidence="11 12">PY_sf001</strain>
    </source>
</reference>
<dbReference type="Pfam" id="PF00651">
    <property type="entry name" value="BTB"/>
    <property type="match status" value="1"/>
</dbReference>
<evidence type="ECO:0000256" key="2">
    <source>
        <dbReference type="ARBA" id="ARBA00022723"/>
    </source>
</evidence>
<evidence type="ECO:0000256" key="5">
    <source>
        <dbReference type="ARBA" id="ARBA00022833"/>
    </source>
</evidence>